<evidence type="ECO:0008006" key="4">
    <source>
        <dbReference type="Google" id="ProtNLM"/>
    </source>
</evidence>
<feature type="region of interest" description="Disordered" evidence="1">
    <location>
        <begin position="88"/>
        <end position="114"/>
    </location>
</feature>
<proteinExistence type="predicted"/>
<name>A0A4R4Y5X9_9PSEU</name>
<evidence type="ECO:0000313" key="2">
    <source>
        <dbReference type="EMBL" id="TDD39808.1"/>
    </source>
</evidence>
<dbReference type="Pfam" id="PF14428">
    <property type="entry name" value="DddA-like"/>
    <property type="match status" value="1"/>
</dbReference>
<organism evidence="2 3">
    <name type="scientific">Saccharopolyspora elongata</name>
    <dbReference type="NCBI Taxonomy" id="2530387"/>
    <lineage>
        <taxon>Bacteria</taxon>
        <taxon>Bacillati</taxon>
        <taxon>Actinomycetota</taxon>
        <taxon>Actinomycetes</taxon>
        <taxon>Pseudonocardiales</taxon>
        <taxon>Pseudonocardiaceae</taxon>
        <taxon>Saccharopolyspora</taxon>
    </lineage>
</organism>
<evidence type="ECO:0000256" key="1">
    <source>
        <dbReference type="SAM" id="MobiDB-lite"/>
    </source>
</evidence>
<dbReference type="OrthoDB" id="3701073at2"/>
<dbReference type="EMBL" id="SMKW01000074">
    <property type="protein sequence ID" value="TDD39808.1"/>
    <property type="molecule type" value="Genomic_DNA"/>
</dbReference>
<dbReference type="RefSeq" id="WP_132493243.1">
    <property type="nucleotide sequence ID" value="NZ_SMKW01000074.1"/>
</dbReference>
<comment type="caution">
    <text evidence="2">The sequence shown here is derived from an EMBL/GenBank/DDBJ whole genome shotgun (WGS) entry which is preliminary data.</text>
</comment>
<reference evidence="2 3" key="1">
    <citation type="submission" date="2019-03" db="EMBL/GenBank/DDBJ databases">
        <title>Draft genome sequences of novel Actinobacteria.</title>
        <authorList>
            <person name="Sahin N."/>
            <person name="Ay H."/>
            <person name="Saygin H."/>
        </authorList>
    </citation>
    <scope>NUCLEOTIDE SEQUENCE [LARGE SCALE GENOMIC DNA]</scope>
    <source>
        <strain evidence="2 3">7K502</strain>
    </source>
</reference>
<evidence type="ECO:0000313" key="3">
    <source>
        <dbReference type="Proteomes" id="UP000294947"/>
    </source>
</evidence>
<dbReference type="AlphaFoldDB" id="A0A4R4Y5X9"/>
<dbReference type="InterPro" id="IPR032724">
    <property type="entry name" value="SCP1.201-like"/>
</dbReference>
<gene>
    <name evidence="2" type="ORF">E1288_36450</name>
</gene>
<protein>
    <recommendedName>
        <fullName evidence="4">SCP1.201-like deaminase</fullName>
    </recommendedName>
</protein>
<accession>A0A4R4Y5X9</accession>
<sequence>MSAVSDLDQLLGQIIAKLTEALETFTAAQNALDESEQALSVLHGTNAPEALEVLTTAQTISDQLFEQWDLVKGVRTIVETYRHNLAVEEAASTPPSTPHPSTTPRLAADPATNSRWARTAQWRLPKWTMGNPTKGLFLDPDGHEVEITSGRDEQRDDVAARAELVLLNSTRFPKHPLSSHASPEVAKHVEVKAAQRMREQGIPYGVIAINNAVCEEEYGCRTAVPAILPRGFALAVWEPGAEHPIVFRGEA</sequence>
<dbReference type="Proteomes" id="UP000294947">
    <property type="component" value="Unassembled WGS sequence"/>
</dbReference>
<keyword evidence="3" id="KW-1185">Reference proteome</keyword>